<protein>
    <submittedName>
        <fullName evidence="2">Translation elongation factor G (EF-G)</fullName>
    </submittedName>
</protein>
<accession>D5H7Z8</accession>
<sequence>MAGGLAEAKPTGNLKGVLVGVDLVVVPVVEAHPHPLDWVSGQWPVLHGALDAALNGRNELLRDDPTLNLVLEYQAALFFLLLRNWADVHVDLGKLAAPSRLLLQDVVLVDHVGERLPVGDLGLADVGLHLELLLEPVDNNLEVKLPHSRNDRLPRFLVGTDVERRVLLGELRKAVGQLVPVGLGFGLDRNPNDRLREVHGLEHDRMVRVTDRVSGLEVLRTDHGGDVPGADHVHVLPAIGMHEHHAPDALVLVPGGAVNAGPRLQRAAVDADERQLPDVRVRRDLERDRAEGLVLPRMAGDVLLLVLRVVARNGGHVVRARKVVRNPVEHALHARVLEGRAAEHRRHVAVERRLPDHRVQLLGLHLLVLIEVLHEQLVVVLRDALQKVNAPVLGLRLQVVRNLPNVPLHALGLVVVDNGLAFDEVDDPSKHVARPDGILHRNRIGAEAVLHHLEDVFEVRPRSVHLVHEPDPRHVVLLGLAPDRLRLRLHAPNRTEQGNRPVQHAEGPLHLDRKVDVARRVDDVDPVVIPVAGGGRRGDGDAPLLLLLHEVHGRGPLVHLPHPVQPPGIKENALREGGLPGINVGHDADISGLLQREALVCLRSHGYKAQSWVLERSAQTGWRPDPSSKSRTGSERRPCWTRPCGACRPSSLRHRLRRERHRPAHSQGDSPCFSRSGPGRTE</sequence>
<feature type="compositionally biased region" description="Basic and acidic residues" evidence="1">
    <location>
        <begin position="626"/>
        <end position="638"/>
    </location>
</feature>
<keyword evidence="2" id="KW-0251">Elongation factor</keyword>
<dbReference type="KEGG" id="srm:SRM_01232"/>
<proteinExistence type="predicted"/>
<reference evidence="2 3" key="1">
    <citation type="journal article" date="2010" name="ISME J.">
        <title>Fine-scale evolution: genomic, phenotypic and ecological differentiation in two coexisting Salinibacter ruber strains.</title>
        <authorList>
            <person name="Pena A."/>
            <person name="Teeling H."/>
            <person name="Huerta-Cepas J."/>
            <person name="Santos F."/>
            <person name="Yarza P."/>
            <person name="Brito-Echeverria J."/>
            <person name="Lucio M."/>
            <person name="Schmitt-Kopplin P."/>
            <person name="Meseguer I."/>
            <person name="Schenowitz C."/>
            <person name="Dossat C."/>
            <person name="Barbe V."/>
            <person name="Dopazo J."/>
            <person name="Rossello-Mora R."/>
            <person name="Schuler M."/>
            <person name="Glockner F.O."/>
            <person name="Amann R."/>
            <person name="Gabaldon T."/>
            <person name="Anton J."/>
        </authorList>
    </citation>
    <scope>NUCLEOTIDE SEQUENCE [LARGE SCALE GENOMIC DNA]</scope>
    <source>
        <strain evidence="2 3">M8</strain>
    </source>
</reference>
<dbReference type="AlphaFoldDB" id="D5H7Z8"/>
<dbReference type="AntiFam" id="ANF00072">
    <property type="entry name" value="Shadow ORF (opposite TypA)"/>
</dbReference>
<dbReference type="HOGENOM" id="CLU_345706_0_0_10"/>
<organism evidence="2 3">
    <name type="scientific">Salinibacter ruber (strain M8)</name>
    <dbReference type="NCBI Taxonomy" id="761659"/>
    <lineage>
        <taxon>Bacteria</taxon>
        <taxon>Pseudomonadati</taxon>
        <taxon>Rhodothermota</taxon>
        <taxon>Rhodothermia</taxon>
        <taxon>Rhodothermales</taxon>
        <taxon>Salinibacteraceae</taxon>
        <taxon>Salinibacter</taxon>
    </lineage>
</organism>
<evidence type="ECO:0000313" key="2">
    <source>
        <dbReference type="EMBL" id="CBH24153.1"/>
    </source>
</evidence>
<dbReference type="EMBL" id="FP565814">
    <property type="protein sequence ID" value="CBH24153.1"/>
    <property type="molecule type" value="Genomic_DNA"/>
</dbReference>
<feature type="region of interest" description="Disordered" evidence="1">
    <location>
        <begin position="618"/>
        <end position="682"/>
    </location>
</feature>
<dbReference type="GO" id="GO:0003746">
    <property type="term" value="F:translation elongation factor activity"/>
    <property type="evidence" value="ECO:0007669"/>
    <property type="project" value="UniProtKB-KW"/>
</dbReference>
<evidence type="ECO:0000313" key="3">
    <source>
        <dbReference type="Proteomes" id="UP000000933"/>
    </source>
</evidence>
<reference evidence="3" key="2">
    <citation type="submission" date="2010-04" db="EMBL/GenBank/DDBJ databases">
        <title>Genome sequence of Salinibacter ruber M8.</title>
        <authorList>
            <consortium name="Genoscope"/>
        </authorList>
    </citation>
    <scope>NUCLEOTIDE SEQUENCE [LARGE SCALE GENOMIC DNA]</scope>
    <source>
        <strain evidence="3">M8</strain>
    </source>
</reference>
<keyword evidence="2" id="KW-0648">Protein biosynthesis</keyword>
<gene>
    <name evidence="2" type="primary">fusA</name>
    <name evidence="2" type="ordered locus">SRM_01232</name>
</gene>
<feature type="compositionally biased region" description="Basic residues" evidence="1">
    <location>
        <begin position="651"/>
        <end position="664"/>
    </location>
</feature>
<evidence type="ECO:0000256" key="1">
    <source>
        <dbReference type="SAM" id="MobiDB-lite"/>
    </source>
</evidence>
<dbReference type="Proteomes" id="UP000000933">
    <property type="component" value="Chromosome"/>
</dbReference>
<name>D5H7Z8_SALRM</name>